<accession>A0A926DTL1</accession>
<evidence type="ECO:0000313" key="3">
    <source>
        <dbReference type="Proteomes" id="UP000657006"/>
    </source>
</evidence>
<comment type="caution">
    <text evidence="2">The sequence shown here is derived from an EMBL/GenBank/DDBJ whole genome shotgun (WGS) entry which is preliminary data.</text>
</comment>
<proteinExistence type="predicted"/>
<sequence length="69" mass="7167">MHAGMANNGNGRRAHGGKFLAAGGETTIPAGIQNEKCTPAWRTTTAAGGHTVPNSRRQRQNDHAGGDTE</sequence>
<feature type="compositionally biased region" description="Basic and acidic residues" evidence="1">
    <location>
        <begin position="59"/>
        <end position="69"/>
    </location>
</feature>
<organism evidence="2 3">
    <name type="scientific">Bianquea renquensis</name>
    <dbReference type="NCBI Taxonomy" id="2763661"/>
    <lineage>
        <taxon>Bacteria</taxon>
        <taxon>Bacillati</taxon>
        <taxon>Bacillota</taxon>
        <taxon>Clostridia</taxon>
        <taxon>Eubacteriales</taxon>
        <taxon>Bianqueaceae</taxon>
        <taxon>Bianquea</taxon>
    </lineage>
</organism>
<feature type="region of interest" description="Disordered" evidence="1">
    <location>
        <begin position="1"/>
        <end position="69"/>
    </location>
</feature>
<dbReference type="Proteomes" id="UP000657006">
    <property type="component" value="Unassembled WGS sequence"/>
</dbReference>
<keyword evidence="3" id="KW-1185">Reference proteome</keyword>
<feature type="compositionally biased region" description="Low complexity" evidence="1">
    <location>
        <begin position="1"/>
        <end position="11"/>
    </location>
</feature>
<evidence type="ECO:0000256" key="1">
    <source>
        <dbReference type="SAM" id="MobiDB-lite"/>
    </source>
</evidence>
<dbReference type="RefSeq" id="WP_249289693.1">
    <property type="nucleotide sequence ID" value="NZ_JACRSQ010000010.1"/>
</dbReference>
<dbReference type="AlphaFoldDB" id="A0A926DTL1"/>
<dbReference type="EMBL" id="JACRSQ010000010">
    <property type="protein sequence ID" value="MBC8543552.1"/>
    <property type="molecule type" value="Genomic_DNA"/>
</dbReference>
<evidence type="ECO:0000313" key="2">
    <source>
        <dbReference type="EMBL" id="MBC8543552.1"/>
    </source>
</evidence>
<reference evidence="2" key="1">
    <citation type="submission" date="2020-08" db="EMBL/GenBank/DDBJ databases">
        <title>Genome public.</title>
        <authorList>
            <person name="Liu C."/>
            <person name="Sun Q."/>
        </authorList>
    </citation>
    <scope>NUCLEOTIDE SEQUENCE</scope>
    <source>
        <strain evidence="2">NSJ-32</strain>
    </source>
</reference>
<name>A0A926DTL1_9FIRM</name>
<protein>
    <submittedName>
        <fullName evidence="2">Uncharacterized protein</fullName>
    </submittedName>
</protein>
<gene>
    <name evidence="2" type="ORF">H8730_08345</name>
</gene>